<organism evidence="2 3">
    <name type="scientific">Cucumis sativus</name>
    <name type="common">Cucumber</name>
    <dbReference type="NCBI Taxonomy" id="3659"/>
    <lineage>
        <taxon>Eukaryota</taxon>
        <taxon>Viridiplantae</taxon>
        <taxon>Streptophyta</taxon>
        <taxon>Embryophyta</taxon>
        <taxon>Tracheophyta</taxon>
        <taxon>Spermatophyta</taxon>
        <taxon>Magnoliopsida</taxon>
        <taxon>eudicotyledons</taxon>
        <taxon>Gunneridae</taxon>
        <taxon>Pentapetalae</taxon>
        <taxon>rosids</taxon>
        <taxon>fabids</taxon>
        <taxon>Cucurbitales</taxon>
        <taxon>Cucurbitaceae</taxon>
        <taxon>Benincaseae</taxon>
        <taxon>Cucumis</taxon>
    </lineage>
</organism>
<dbReference type="Proteomes" id="UP000029981">
    <property type="component" value="Chromosome 3"/>
</dbReference>
<dbReference type="EMBL" id="CM002924">
    <property type="protein sequence ID" value="KGN56457.1"/>
    <property type="molecule type" value="Genomic_DNA"/>
</dbReference>
<evidence type="ECO:0000313" key="3">
    <source>
        <dbReference type="Proteomes" id="UP000029981"/>
    </source>
</evidence>
<reference evidence="2 3" key="1">
    <citation type="journal article" date="2009" name="Nat. Genet.">
        <title>The genome of the cucumber, Cucumis sativus L.</title>
        <authorList>
            <person name="Huang S."/>
            <person name="Li R."/>
            <person name="Zhang Z."/>
            <person name="Li L."/>
            <person name="Gu X."/>
            <person name="Fan W."/>
            <person name="Lucas W.J."/>
            <person name="Wang X."/>
            <person name="Xie B."/>
            <person name="Ni P."/>
            <person name="Ren Y."/>
            <person name="Zhu H."/>
            <person name="Li J."/>
            <person name="Lin K."/>
            <person name="Jin W."/>
            <person name="Fei Z."/>
            <person name="Li G."/>
            <person name="Staub J."/>
            <person name="Kilian A."/>
            <person name="van der Vossen E.A."/>
            <person name="Wu Y."/>
            <person name="Guo J."/>
            <person name="He J."/>
            <person name="Jia Z."/>
            <person name="Ren Y."/>
            <person name="Tian G."/>
            <person name="Lu Y."/>
            <person name="Ruan J."/>
            <person name="Qian W."/>
            <person name="Wang M."/>
            <person name="Huang Q."/>
            <person name="Li B."/>
            <person name="Xuan Z."/>
            <person name="Cao J."/>
            <person name="Asan"/>
            <person name="Wu Z."/>
            <person name="Zhang J."/>
            <person name="Cai Q."/>
            <person name="Bai Y."/>
            <person name="Zhao B."/>
            <person name="Han Y."/>
            <person name="Li Y."/>
            <person name="Li X."/>
            <person name="Wang S."/>
            <person name="Shi Q."/>
            <person name="Liu S."/>
            <person name="Cho W.K."/>
            <person name="Kim J.Y."/>
            <person name="Xu Y."/>
            <person name="Heller-Uszynska K."/>
            <person name="Miao H."/>
            <person name="Cheng Z."/>
            <person name="Zhang S."/>
            <person name="Wu J."/>
            <person name="Yang Y."/>
            <person name="Kang H."/>
            <person name="Li M."/>
            <person name="Liang H."/>
            <person name="Ren X."/>
            <person name="Shi Z."/>
            <person name="Wen M."/>
            <person name="Jian M."/>
            <person name="Yang H."/>
            <person name="Zhang G."/>
            <person name="Yang Z."/>
            <person name="Chen R."/>
            <person name="Liu S."/>
            <person name="Li J."/>
            <person name="Ma L."/>
            <person name="Liu H."/>
            <person name="Zhou Y."/>
            <person name="Zhao J."/>
            <person name="Fang X."/>
            <person name="Li G."/>
            <person name="Fang L."/>
            <person name="Li Y."/>
            <person name="Liu D."/>
            <person name="Zheng H."/>
            <person name="Zhang Y."/>
            <person name="Qin N."/>
            <person name="Li Z."/>
            <person name="Yang G."/>
            <person name="Yang S."/>
            <person name="Bolund L."/>
            <person name="Kristiansen K."/>
            <person name="Zheng H."/>
            <person name="Li S."/>
            <person name="Zhang X."/>
            <person name="Yang H."/>
            <person name="Wang J."/>
            <person name="Sun R."/>
            <person name="Zhang B."/>
            <person name="Jiang S."/>
            <person name="Wang J."/>
            <person name="Du Y."/>
            <person name="Li S."/>
        </authorList>
    </citation>
    <scope>NUCLEOTIDE SEQUENCE [LARGE SCALE GENOMIC DNA]</scope>
    <source>
        <strain evidence="3">cv. 9930</strain>
    </source>
</reference>
<name>A0A0A0L794_CUCSA</name>
<feature type="region of interest" description="Disordered" evidence="1">
    <location>
        <begin position="1"/>
        <end position="56"/>
    </location>
</feature>
<sequence>MIKKEEEDDEYHLRGEPVTEDPPEFRSSDEKKLMENARVRQRRKTSSESCDGGGNLGMQCLSIDCVT</sequence>
<protein>
    <submittedName>
        <fullName evidence="2">Uncharacterized protein</fullName>
    </submittedName>
</protein>
<proteinExistence type="predicted"/>
<evidence type="ECO:0000313" key="2">
    <source>
        <dbReference type="EMBL" id="KGN56457.1"/>
    </source>
</evidence>
<feature type="compositionally biased region" description="Basic and acidic residues" evidence="1">
    <location>
        <begin position="11"/>
        <end position="38"/>
    </location>
</feature>
<reference evidence="2 3" key="3">
    <citation type="journal article" date="2010" name="BMC Genomics">
        <title>Transcriptome sequencing and comparative analysis of cucumber flowers with different sex types.</title>
        <authorList>
            <person name="Guo S."/>
            <person name="Zheng Y."/>
            <person name="Joung J.G."/>
            <person name="Liu S."/>
            <person name="Zhang Z."/>
            <person name="Crasta O.R."/>
            <person name="Sobral B.W."/>
            <person name="Xu Y."/>
            <person name="Huang S."/>
            <person name="Fei Z."/>
        </authorList>
    </citation>
    <scope>NUCLEOTIDE SEQUENCE [LARGE SCALE GENOMIC DNA]</scope>
    <source>
        <strain evidence="3">cv. 9930</strain>
    </source>
</reference>
<feature type="compositionally biased region" description="Acidic residues" evidence="1">
    <location>
        <begin position="1"/>
        <end position="10"/>
    </location>
</feature>
<evidence type="ECO:0000256" key="1">
    <source>
        <dbReference type="SAM" id="MobiDB-lite"/>
    </source>
</evidence>
<accession>A0A0A0L794</accession>
<dbReference type="Gramene" id="KGN56457">
    <property type="protein sequence ID" value="KGN56457"/>
    <property type="gene ID" value="Csa_3G120360"/>
</dbReference>
<reference evidence="2 3" key="2">
    <citation type="journal article" date="2009" name="PLoS ONE">
        <title>An integrated genetic and cytogenetic map of the cucumber genome.</title>
        <authorList>
            <person name="Ren Y."/>
            <person name="Zhang Z."/>
            <person name="Liu J."/>
            <person name="Staub J.E."/>
            <person name="Han Y."/>
            <person name="Cheng Z."/>
            <person name="Li X."/>
            <person name="Lu J."/>
            <person name="Miao H."/>
            <person name="Kang H."/>
            <person name="Xie B."/>
            <person name="Gu X."/>
            <person name="Wang X."/>
            <person name="Du Y."/>
            <person name="Jin W."/>
            <person name="Huang S."/>
        </authorList>
    </citation>
    <scope>NUCLEOTIDE SEQUENCE [LARGE SCALE GENOMIC DNA]</scope>
    <source>
        <strain evidence="3">cv. 9930</strain>
    </source>
</reference>
<dbReference type="AlphaFoldDB" id="A0A0A0L794"/>
<gene>
    <name evidence="2" type="ORF">Csa_3G120360</name>
</gene>
<keyword evidence="3" id="KW-1185">Reference proteome</keyword>
<reference evidence="2 3" key="4">
    <citation type="journal article" date="2011" name="BMC Genomics">
        <title>RNA-Seq improves annotation of protein-coding genes in the cucumber genome.</title>
        <authorList>
            <person name="Li Z."/>
            <person name="Zhang Z."/>
            <person name="Yan P."/>
            <person name="Huang S."/>
            <person name="Fei Z."/>
            <person name="Lin K."/>
        </authorList>
    </citation>
    <scope>NUCLEOTIDE SEQUENCE [LARGE SCALE GENOMIC DNA]</scope>
    <source>
        <strain evidence="3">cv. 9930</strain>
    </source>
</reference>